<protein>
    <submittedName>
        <fullName evidence="1">Uncharacterized protein</fullName>
    </submittedName>
</protein>
<evidence type="ECO:0000313" key="2">
    <source>
        <dbReference type="Proteomes" id="UP001280581"/>
    </source>
</evidence>
<proteinExistence type="predicted"/>
<gene>
    <name evidence="1" type="ORF">GRF29_106g915679</name>
</gene>
<reference evidence="1 2" key="1">
    <citation type="submission" date="2021-02" db="EMBL/GenBank/DDBJ databases">
        <title>Genome assembly of Pseudopithomyces chartarum.</title>
        <authorList>
            <person name="Jauregui R."/>
            <person name="Singh J."/>
            <person name="Voisey C."/>
        </authorList>
    </citation>
    <scope>NUCLEOTIDE SEQUENCE [LARGE SCALE GENOMIC DNA]</scope>
    <source>
        <strain evidence="1 2">AGR01</strain>
    </source>
</reference>
<dbReference type="Proteomes" id="UP001280581">
    <property type="component" value="Unassembled WGS sequence"/>
</dbReference>
<comment type="caution">
    <text evidence="1">The sequence shown here is derived from an EMBL/GenBank/DDBJ whole genome shotgun (WGS) entry which is preliminary data.</text>
</comment>
<organism evidence="1 2">
    <name type="scientific">Pseudopithomyces chartarum</name>
    <dbReference type="NCBI Taxonomy" id="1892770"/>
    <lineage>
        <taxon>Eukaryota</taxon>
        <taxon>Fungi</taxon>
        <taxon>Dikarya</taxon>
        <taxon>Ascomycota</taxon>
        <taxon>Pezizomycotina</taxon>
        <taxon>Dothideomycetes</taxon>
        <taxon>Pleosporomycetidae</taxon>
        <taxon>Pleosporales</taxon>
        <taxon>Massarineae</taxon>
        <taxon>Didymosphaeriaceae</taxon>
        <taxon>Pseudopithomyces</taxon>
    </lineage>
</organism>
<evidence type="ECO:0000313" key="1">
    <source>
        <dbReference type="EMBL" id="KAK3203878.1"/>
    </source>
</evidence>
<keyword evidence="2" id="KW-1185">Reference proteome</keyword>
<sequence length="543" mass="62169">MSNQVEGNIAIVALLVSLVALLVTATQLLLQLFNSADGYRRCSASVIDVWHKKRRRRWKWSEFRFETQYVTPQIVLVTPQEFEVYDRHECTAKKLEKNHTGVTRSKVSSDRDDFGDEYYNAARSDIAVMYRTRSWDFMPPDIIRPLAGTNVGDIIVLAIRMGMKWRSLEPEIGKMQADGNGFNLTSTDIRGLGTVLRFTSVGSHEAFPRIVPSRAGDKMLFGIVPGDPVLVRKDLPLIGNDGKVGDLARIGELLNLSSLVCGSPKDANAEVFNDTIALLLPFLPLEGSTITSYCFPAWRIEGFHKGIHFYCESRLAFHRRLRIRVKEGLGNKDLSRTLVEVLDHMDKFEQDHSDYWYSRWFWNPSIREKETWQDRLAAIQNMRQAFQWTTDYFVKMGFDRVHVDGCSRYLHLVAANALMASHATEAVKTLQKNNPGPCTHEDQRKAYDITDRHGYFFGSRQYDMGQLYVDYFLDPVFGVIAHLRQRCIVDLDMDQVEAAWWVLQLRGIIWSISTWHPNGTVQRTLGSPVPSSFYGNKTPVWIT</sequence>
<name>A0AAN6LVJ5_9PLEO</name>
<accession>A0AAN6LVJ5</accession>
<dbReference type="AlphaFoldDB" id="A0AAN6LVJ5"/>
<dbReference type="EMBL" id="WVTA01000010">
    <property type="protein sequence ID" value="KAK3203878.1"/>
    <property type="molecule type" value="Genomic_DNA"/>
</dbReference>